<evidence type="ECO:0000313" key="3">
    <source>
        <dbReference type="Proteomes" id="UP000260823"/>
    </source>
</evidence>
<sequence length="68" mass="8207">MNGYAAFTVNKERFRFALKHYVKIEHLDVGRGHSRIKVQEVKETNDYLEQVKFTITTYYQQLQIARER</sequence>
<dbReference type="InterPro" id="IPR035386">
    <property type="entry name" value="Arm-DNA-bind_5"/>
</dbReference>
<organism evidence="2 3">
    <name type="scientific">Mucilaginibacter terrenus</name>
    <dbReference type="NCBI Taxonomy" id="2482727"/>
    <lineage>
        <taxon>Bacteria</taxon>
        <taxon>Pseudomonadati</taxon>
        <taxon>Bacteroidota</taxon>
        <taxon>Sphingobacteriia</taxon>
        <taxon>Sphingobacteriales</taxon>
        <taxon>Sphingobacteriaceae</taxon>
        <taxon>Mucilaginibacter</taxon>
    </lineage>
</organism>
<accession>A0A3E2NW13</accession>
<name>A0A3E2NW13_9SPHI</name>
<dbReference type="RefSeq" id="WP_117382104.1">
    <property type="nucleotide sequence ID" value="NZ_QWDE01000001.1"/>
</dbReference>
<evidence type="ECO:0000259" key="1">
    <source>
        <dbReference type="Pfam" id="PF17293"/>
    </source>
</evidence>
<proteinExistence type="predicted"/>
<evidence type="ECO:0000313" key="2">
    <source>
        <dbReference type="EMBL" id="RFZ85203.1"/>
    </source>
</evidence>
<dbReference type="Pfam" id="PF17293">
    <property type="entry name" value="Arm-DNA-bind_5"/>
    <property type="match status" value="1"/>
</dbReference>
<dbReference type="OrthoDB" id="892893at2"/>
<dbReference type="AlphaFoldDB" id="A0A3E2NW13"/>
<gene>
    <name evidence="2" type="ORF">DYU05_06270</name>
</gene>
<keyword evidence="3" id="KW-1185">Reference proteome</keyword>
<feature type="domain" description="Arm DNA-binding" evidence="1">
    <location>
        <begin position="4"/>
        <end position="67"/>
    </location>
</feature>
<comment type="caution">
    <text evidence="2">The sequence shown here is derived from an EMBL/GenBank/DDBJ whole genome shotgun (WGS) entry which is preliminary data.</text>
</comment>
<dbReference type="EMBL" id="QWDE01000001">
    <property type="protein sequence ID" value="RFZ85203.1"/>
    <property type="molecule type" value="Genomic_DNA"/>
</dbReference>
<dbReference type="Proteomes" id="UP000260823">
    <property type="component" value="Unassembled WGS sequence"/>
</dbReference>
<reference evidence="2 3" key="1">
    <citation type="submission" date="2018-08" db="EMBL/GenBank/DDBJ databases">
        <title>Mucilaginibacter terrae sp. nov., isolated from manganese diggings.</title>
        <authorList>
            <person name="Huang Y."/>
            <person name="Zhou Z."/>
        </authorList>
    </citation>
    <scope>NUCLEOTIDE SEQUENCE [LARGE SCALE GENOMIC DNA]</scope>
    <source>
        <strain evidence="2 3">ZH6</strain>
    </source>
</reference>
<protein>
    <recommendedName>
        <fullName evidence="1">Arm DNA-binding domain-containing protein</fullName>
    </recommendedName>
</protein>